<evidence type="ECO:0000313" key="1">
    <source>
        <dbReference type="EMBL" id="CUO81960.1"/>
    </source>
</evidence>
<dbReference type="InterPro" id="IPR010380">
    <property type="entry name" value="DUF975"/>
</dbReference>
<dbReference type="Pfam" id="PF06161">
    <property type="entry name" value="DUF975"/>
    <property type="match status" value="1"/>
</dbReference>
<gene>
    <name evidence="1" type="ORF">ERS852498_00569</name>
</gene>
<sequence length="263" mass="29876">MWTREELKTRGKAAFLRNYWICVVAALILTLLVGSGTSNSGNSNNDSHQTNSVGISGFTISSDNFNVESFAERFTPLGPVKFVFTVFSGIVLLVIGLAFILIRIFVLAPFEVGGSRFFIENSMEKAGLGNILFGFQNGYYGKTVWTLFLKNLYIFLWSLLLLIPGIVKAYEYRMVPYLLADYPELSTEEAFRISREMMNGEKMNTFILDLSFIGWYILSGITCNLVGIFYLYPYKYATDAELFLVLKQNYFSSRSYGNTYQAY</sequence>
<name>A0A174PYQ1_9FIRM</name>
<dbReference type="STRING" id="1150298.ERS852406_01558"/>
<protein>
    <submittedName>
        <fullName evidence="1">Predicted membrane protein</fullName>
    </submittedName>
</protein>
<reference evidence="1 2" key="1">
    <citation type="submission" date="2015-09" db="EMBL/GenBank/DDBJ databases">
        <authorList>
            <consortium name="Pathogen Informatics"/>
        </authorList>
    </citation>
    <scope>NUCLEOTIDE SEQUENCE [LARGE SCALE GENOMIC DNA]</scope>
    <source>
        <strain evidence="1 2">2789STDY5834885</strain>
    </source>
</reference>
<dbReference type="OrthoDB" id="9784844at2"/>
<organism evidence="1 2">
    <name type="scientific">Fusicatenibacter saccharivorans</name>
    <dbReference type="NCBI Taxonomy" id="1150298"/>
    <lineage>
        <taxon>Bacteria</taxon>
        <taxon>Bacillati</taxon>
        <taxon>Bacillota</taxon>
        <taxon>Clostridia</taxon>
        <taxon>Lachnospirales</taxon>
        <taxon>Lachnospiraceae</taxon>
        <taxon>Fusicatenibacter</taxon>
    </lineage>
</organism>
<evidence type="ECO:0000313" key="2">
    <source>
        <dbReference type="Proteomes" id="UP000095709"/>
    </source>
</evidence>
<proteinExistence type="predicted"/>
<dbReference type="RefSeq" id="WP_055219356.1">
    <property type="nucleotide sequence ID" value="NZ_CZAL01000002.1"/>
</dbReference>
<dbReference type="PANTHER" id="PTHR40076:SF1">
    <property type="entry name" value="MEMBRANE PROTEIN"/>
    <property type="match status" value="1"/>
</dbReference>
<dbReference type="Proteomes" id="UP000095709">
    <property type="component" value="Unassembled WGS sequence"/>
</dbReference>
<dbReference type="EMBL" id="CZAL01000002">
    <property type="protein sequence ID" value="CUO81960.1"/>
    <property type="molecule type" value="Genomic_DNA"/>
</dbReference>
<dbReference type="AlphaFoldDB" id="A0A174PYQ1"/>
<dbReference type="PANTHER" id="PTHR40076">
    <property type="entry name" value="MEMBRANE PROTEIN-RELATED"/>
    <property type="match status" value="1"/>
</dbReference>
<accession>A0A174PYQ1</accession>